<gene>
    <name evidence="2" type="ORF">FDP41_008124</name>
</gene>
<dbReference type="Proteomes" id="UP000444721">
    <property type="component" value="Unassembled WGS sequence"/>
</dbReference>
<dbReference type="VEuPathDB" id="AmoebaDB:FDP41_008124"/>
<dbReference type="AlphaFoldDB" id="A0A6A5BHE3"/>
<dbReference type="RefSeq" id="XP_044558133.1">
    <property type="nucleotide sequence ID" value="XM_044711944.1"/>
</dbReference>
<protein>
    <submittedName>
        <fullName evidence="2">Uncharacterized protein</fullName>
    </submittedName>
</protein>
<evidence type="ECO:0000256" key="1">
    <source>
        <dbReference type="SAM" id="Coils"/>
    </source>
</evidence>
<organism evidence="2 3">
    <name type="scientific">Naegleria fowleri</name>
    <name type="common">Brain eating amoeba</name>
    <dbReference type="NCBI Taxonomy" id="5763"/>
    <lineage>
        <taxon>Eukaryota</taxon>
        <taxon>Discoba</taxon>
        <taxon>Heterolobosea</taxon>
        <taxon>Tetramitia</taxon>
        <taxon>Eutetramitia</taxon>
        <taxon>Vahlkampfiidae</taxon>
        <taxon>Naegleria</taxon>
    </lineage>
</organism>
<dbReference type="VEuPathDB" id="AmoebaDB:NfTy_091960"/>
<dbReference type="EMBL" id="VFQX01000060">
    <property type="protein sequence ID" value="KAF0973420.1"/>
    <property type="molecule type" value="Genomic_DNA"/>
</dbReference>
<comment type="caution">
    <text evidence="2">The sequence shown here is derived from an EMBL/GenBank/DDBJ whole genome shotgun (WGS) entry which is preliminary data.</text>
</comment>
<evidence type="ECO:0000313" key="2">
    <source>
        <dbReference type="EMBL" id="KAF0973420.1"/>
    </source>
</evidence>
<feature type="coiled-coil region" evidence="1">
    <location>
        <begin position="6"/>
        <end position="40"/>
    </location>
</feature>
<dbReference type="GeneID" id="68115342"/>
<dbReference type="VEuPathDB" id="AmoebaDB:NF0118240"/>
<dbReference type="Gene3D" id="1.20.5.170">
    <property type="match status" value="1"/>
</dbReference>
<reference evidence="2 3" key="1">
    <citation type="journal article" date="2019" name="Sci. Rep.">
        <title>Nanopore sequencing improves the draft genome of the human pathogenic amoeba Naegleria fowleri.</title>
        <authorList>
            <person name="Liechti N."/>
            <person name="Schurch N."/>
            <person name="Bruggmann R."/>
            <person name="Wittwer M."/>
        </authorList>
    </citation>
    <scope>NUCLEOTIDE SEQUENCE [LARGE SCALE GENOMIC DNA]</scope>
    <source>
        <strain evidence="2 3">ATCC 30894</strain>
    </source>
</reference>
<keyword evidence="1" id="KW-0175">Coiled coil</keyword>
<sequence length="248" mass="29534">MVMDEMKALRMDIKEVKEDIIEMKRDISEMKMDIDDLKMDIGQMKTDINQVRGTMFRNDSMFYELLVKQHFEKDPAFEVYHSFILDRQEHQGSFDSVARDDELKEWNKALSLLKENGTLDDQSVVNLSLKPRCIEFNFVLARKNSTEVDIIEATSSELRHDGILWFKLIQLERQIRFYEKCFPTQYISRIGIIFPKGNNPHFDKSLKRLISSSTILERIRHYQKQKKFVLLPFGTKPFYQQKLYSKEE</sequence>
<keyword evidence="3" id="KW-1185">Reference proteome</keyword>
<proteinExistence type="predicted"/>
<accession>A0A6A5BHE3</accession>
<dbReference type="OrthoDB" id="10677712at2759"/>
<name>A0A6A5BHE3_NAEFO</name>
<evidence type="ECO:0000313" key="3">
    <source>
        <dbReference type="Proteomes" id="UP000444721"/>
    </source>
</evidence>